<organism evidence="1 2">
    <name type="scientific">Pelagicoccus albus</name>
    <dbReference type="NCBI Taxonomy" id="415222"/>
    <lineage>
        <taxon>Bacteria</taxon>
        <taxon>Pseudomonadati</taxon>
        <taxon>Verrucomicrobiota</taxon>
        <taxon>Opitutia</taxon>
        <taxon>Puniceicoccales</taxon>
        <taxon>Pelagicoccaceae</taxon>
        <taxon>Pelagicoccus</taxon>
    </lineage>
</organism>
<dbReference type="EMBL" id="JACHVC010000006">
    <property type="protein sequence ID" value="MBC2605682.1"/>
    <property type="molecule type" value="Genomic_DNA"/>
</dbReference>
<accession>A0A7X1B4X7</accession>
<reference evidence="1 2" key="1">
    <citation type="submission" date="2020-07" db="EMBL/GenBank/DDBJ databases">
        <authorList>
            <person name="Feng X."/>
        </authorList>
    </citation>
    <scope>NUCLEOTIDE SEQUENCE [LARGE SCALE GENOMIC DNA]</scope>
    <source>
        <strain evidence="1 2">JCM23202</strain>
    </source>
</reference>
<comment type="caution">
    <text evidence="1">The sequence shown here is derived from an EMBL/GenBank/DDBJ whole genome shotgun (WGS) entry which is preliminary data.</text>
</comment>
<dbReference type="RefSeq" id="WP_185659549.1">
    <property type="nucleotide sequence ID" value="NZ_CAWPOO010000006.1"/>
</dbReference>
<evidence type="ECO:0000313" key="2">
    <source>
        <dbReference type="Proteomes" id="UP000526501"/>
    </source>
</evidence>
<protein>
    <submittedName>
        <fullName evidence="1">Uncharacterized protein</fullName>
    </submittedName>
</protein>
<proteinExistence type="predicted"/>
<dbReference type="AlphaFoldDB" id="A0A7X1B4X7"/>
<evidence type="ECO:0000313" key="1">
    <source>
        <dbReference type="EMBL" id="MBC2605682.1"/>
    </source>
</evidence>
<dbReference type="Proteomes" id="UP000526501">
    <property type="component" value="Unassembled WGS sequence"/>
</dbReference>
<name>A0A7X1B4X7_9BACT</name>
<sequence length="199" mass="22928">MYKIEETIVSEYLEQNGFLVRPLRKSRSQTKKSLDEGLDLYVRNMVFREGGRDPHFLLFSSELRYLESAIICVRGWYGDKAALASMNGGADVLKHLETNVSKRVKKWFDYDPSVSFGTKSPPKKILVAPVFPTQEPYRTQCTDLLKSKGVDGILSFKSMTLELIDRVDTKQIYEKSELLQFLRILKTFDLVKDSQMDLL</sequence>
<keyword evidence="2" id="KW-1185">Reference proteome</keyword>
<gene>
    <name evidence="1" type="ORF">H5P27_06460</name>
</gene>